<feature type="compositionally biased region" description="Basic and acidic residues" evidence="2">
    <location>
        <begin position="271"/>
        <end position="300"/>
    </location>
</feature>
<name>A0A918RB47_9SPHN</name>
<dbReference type="Gene3D" id="1.25.40.10">
    <property type="entry name" value="Tetratricopeptide repeat domain"/>
    <property type="match status" value="1"/>
</dbReference>
<dbReference type="SMART" id="SM00671">
    <property type="entry name" value="SEL1"/>
    <property type="match status" value="4"/>
</dbReference>
<feature type="region of interest" description="Disordered" evidence="2">
    <location>
        <begin position="265"/>
        <end position="300"/>
    </location>
</feature>
<reference evidence="3" key="2">
    <citation type="submission" date="2020-09" db="EMBL/GenBank/DDBJ databases">
        <authorList>
            <person name="Sun Q."/>
            <person name="Kim S."/>
        </authorList>
    </citation>
    <scope>NUCLEOTIDE SEQUENCE</scope>
    <source>
        <strain evidence="3">KCTC 32422</strain>
    </source>
</reference>
<organism evidence="3 4">
    <name type="scientific">Novosphingobium arvoryzae</name>
    <dbReference type="NCBI Taxonomy" id="1256514"/>
    <lineage>
        <taxon>Bacteria</taxon>
        <taxon>Pseudomonadati</taxon>
        <taxon>Pseudomonadota</taxon>
        <taxon>Alphaproteobacteria</taxon>
        <taxon>Sphingomonadales</taxon>
        <taxon>Sphingomonadaceae</taxon>
        <taxon>Novosphingobium</taxon>
    </lineage>
</organism>
<dbReference type="AlphaFoldDB" id="A0A918RB47"/>
<gene>
    <name evidence="3" type="ORF">GCM10011617_11600</name>
</gene>
<keyword evidence="1" id="KW-0175">Coiled coil</keyword>
<dbReference type="PANTHER" id="PTHR11102">
    <property type="entry name" value="SEL-1-LIKE PROTEIN"/>
    <property type="match status" value="1"/>
</dbReference>
<reference evidence="3" key="1">
    <citation type="journal article" date="2014" name="Int. J. Syst. Evol. Microbiol.">
        <title>Complete genome sequence of Corynebacterium casei LMG S-19264T (=DSM 44701T), isolated from a smear-ripened cheese.</title>
        <authorList>
            <consortium name="US DOE Joint Genome Institute (JGI-PGF)"/>
            <person name="Walter F."/>
            <person name="Albersmeier A."/>
            <person name="Kalinowski J."/>
            <person name="Ruckert C."/>
        </authorList>
    </citation>
    <scope>NUCLEOTIDE SEQUENCE</scope>
    <source>
        <strain evidence="3">KCTC 32422</strain>
    </source>
</reference>
<dbReference type="Pfam" id="PF08238">
    <property type="entry name" value="Sel1"/>
    <property type="match status" value="5"/>
</dbReference>
<evidence type="ECO:0008006" key="5">
    <source>
        <dbReference type="Google" id="ProtNLM"/>
    </source>
</evidence>
<evidence type="ECO:0000256" key="2">
    <source>
        <dbReference type="SAM" id="MobiDB-lite"/>
    </source>
</evidence>
<dbReference type="InterPro" id="IPR011990">
    <property type="entry name" value="TPR-like_helical_dom_sf"/>
</dbReference>
<dbReference type="InterPro" id="IPR006597">
    <property type="entry name" value="Sel1-like"/>
</dbReference>
<dbReference type="InterPro" id="IPR050767">
    <property type="entry name" value="Sel1_AlgK"/>
</dbReference>
<feature type="coiled-coil region" evidence="1">
    <location>
        <begin position="126"/>
        <end position="153"/>
    </location>
</feature>
<protein>
    <recommendedName>
        <fullName evidence="5">Sel1 repeat family protein</fullName>
    </recommendedName>
</protein>
<dbReference type="SUPFAM" id="SSF81901">
    <property type="entry name" value="HCP-like"/>
    <property type="match status" value="1"/>
</dbReference>
<dbReference type="EMBL" id="BMZD01000002">
    <property type="protein sequence ID" value="GGZ93427.1"/>
    <property type="molecule type" value="Genomic_DNA"/>
</dbReference>
<keyword evidence="4" id="KW-1185">Reference proteome</keyword>
<evidence type="ECO:0000256" key="1">
    <source>
        <dbReference type="SAM" id="Coils"/>
    </source>
</evidence>
<comment type="caution">
    <text evidence="3">The sequence shown here is derived from an EMBL/GenBank/DDBJ whole genome shotgun (WGS) entry which is preliminary data.</text>
</comment>
<evidence type="ECO:0000313" key="4">
    <source>
        <dbReference type="Proteomes" id="UP000634139"/>
    </source>
</evidence>
<accession>A0A918RB47</accession>
<proteinExistence type="predicted"/>
<dbReference type="Proteomes" id="UP000634139">
    <property type="component" value="Unassembled WGS sequence"/>
</dbReference>
<evidence type="ECO:0000313" key="3">
    <source>
        <dbReference type="EMBL" id="GGZ93427.1"/>
    </source>
</evidence>
<dbReference type="PANTHER" id="PTHR11102:SF160">
    <property type="entry name" value="ERAD-ASSOCIATED E3 UBIQUITIN-PROTEIN LIGASE COMPONENT HRD3"/>
    <property type="match status" value="1"/>
</dbReference>
<dbReference type="RefSeq" id="WP_189539475.1">
    <property type="nucleotide sequence ID" value="NZ_BMZD01000002.1"/>
</dbReference>
<sequence>MLDGFGLYPSEIIIDLDSYAGPSNHVRKFENRRGWLVAAELSIESEGEVYNYQILAACDEYGNSIKSFQAAHLTECGCSFPRVCEEVPPAELNDIVAEEVEWMKRRWLREADADMRDLYKANEALILQLEHQLDRHLKNLDRQISDLRRLRRMGEASSDDGIPYLRLIAECEARQDLELSEFKAERQRIRDEFAELEKRALSKLRFKTHLDVHWLVNWKGAKRSDYQADQIVQTVLSYIEAYNDREGSFRSSITSARNDRVREQDFDDDTDKITHEIRRRNTEEQKRGRKSPNRERHSRFDEVPQASHIIFSNSIALAVDELAALSIEKDPMGQLIALAEQGDADAQFSLGMSFAHGDGVEQDYAEAFRWYKMAAEQGNSDAWCNLGVLYHNGEGVAQNLAEAFRCYLISAEQGNSNAQWNLGVLYDNGEGVDQDDKAALNWYRLAAGQGDPDAQFQTGQAYDYGLGVASDWLEAVTWYRRAAEQEHLDAQFRLYELLKALKSLPDSALEANVWLARAADNGHLEAQAILQALALHSAQAAALPEAPSTEGVVFQPKRANAEGAGHVLLSHCDDEIAGKMYIEMPRCPCCNQKINEPMQAGQQITCPSCNERWVTS</sequence>